<organism evidence="4 5">
    <name type="scientific">Anaerocolumna cellulosilytica</name>
    <dbReference type="NCBI Taxonomy" id="433286"/>
    <lineage>
        <taxon>Bacteria</taxon>
        <taxon>Bacillati</taxon>
        <taxon>Bacillota</taxon>
        <taxon>Clostridia</taxon>
        <taxon>Lachnospirales</taxon>
        <taxon>Lachnospiraceae</taxon>
        <taxon>Anaerocolumna</taxon>
    </lineage>
</organism>
<keyword evidence="5" id="KW-1185">Reference proteome</keyword>
<reference evidence="4 5" key="1">
    <citation type="journal article" date="2016" name="Int. J. Syst. Evol. Microbiol.">
        <title>Descriptions of Anaerotaenia torta gen. nov., sp. nov. and Anaerocolumna cellulosilytica gen. nov., sp. nov. isolated from a methanogenic reactor of cattle waste.</title>
        <authorList>
            <person name="Uek A."/>
            <person name="Ohtaki Y."/>
            <person name="Kaku N."/>
            <person name="Ueki K."/>
        </authorList>
    </citation>
    <scope>NUCLEOTIDE SEQUENCE [LARGE SCALE GENOMIC DNA]</scope>
    <source>
        <strain evidence="4 5">SN021</strain>
    </source>
</reference>
<feature type="domain" description="Heme-binding protein Shr-like Hb-interacting" evidence="3">
    <location>
        <begin position="514"/>
        <end position="574"/>
    </location>
</feature>
<feature type="domain" description="Heme-binding protein Shr-like Hb-interacting" evidence="3">
    <location>
        <begin position="687"/>
        <end position="760"/>
    </location>
</feature>
<dbReference type="Proteomes" id="UP000515561">
    <property type="component" value="Chromosome"/>
</dbReference>
<feature type="chain" id="PRO_5043848507" description="Heme-binding protein Shr-like Hb-interacting domain-containing protein" evidence="2">
    <location>
        <begin position="27"/>
        <end position="1013"/>
    </location>
</feature>
<feature type="domain" description="Heme-binding protein Shr-like Hb-interacting" evidence="3">
    <location>
        <begin position="793"/>
        <end position="863"/>
    </location>
</feature>
<evidence type="ECO:0000313" key="5">
    <source>
        <dbReference type="Proteomes" id="UP000515561"/>
    </source>
</evidence>
<feature type="domain" description="Heme-binding protein Shr-like Hb-interacting" evidence="3">
    <location>
        <begin position="181"/>
        <end position="252"/>
    </location>
</feature>
<name>A0A6S6R7A1_9FIRM</name>
<evidence type="ECO:0000313" key="4">
    <source>
        <dbReference type="EMBL" id="BCJ95887.1"/>
    </source>
</evidence>
<dbReference type="InterPro" id="IPR011432">
    <property type="entry name" value="Shr-like_HID"/>
</dbReference>
<gene>
    <name evidence="4" type="ORF">acsn021_34560</name>
</gene>
<dbReference type="AlphaFoldDB" id="A0A6S6R7A1"/>
<dbReference type="EMBL" id="AP023367">
    <property type="protein sequence ID" value="BCJ95887.1"/>
    <property type="molecule type" value="Genomic_DNA"/>
</dbReference>
<feature type="domain" description="Heme-binding protein Shr-like Hb-interacting" evidence="3">
    <location>
        <begin position="419"/>
        <end position="486"/>
    </location>
</feature>
<keyword evidence="2" id="KW-0732">Signal</keyword>
<protein>
    <recommendedName>
        <fullName evidence="3">Heme-binding protein Shr-like Hb-interacting domain-containing protein</fullName>
    </recommendedName>
</protein>
<accession>A0A6S6R7A1</accession>
<evidence type="ECO:0000256" key="2">
    <source>
        <dbReference type="SAM" id="SignalP"/>
    </source>
</evidence>
<dbReference type="RefSeq" id="WP_184092282.1">
    <property type="nucleotide sequence ID" value="NZ_AP023367.1"/>
</dbReference>
<dbReference type="KEGG" id="acel:acsn021_34560"/>
<feature type="signal peptide" evidence="2">
    <location>
        <begin position="1"/>
        <end position="26"/>
    </location>
</feature>
<dbReference type="Pfam" id="PF07550">
    <property type="entry name" value="Shr-like_HID"/>
    <property type="match status" value="5"/>
</dbReference>
<sequence>MKFKRIIAVILLSLIASQAIVNSALAAPEEVLVNGPMTVWDYYLAPYDQNGKIMVFPTTTSFSTIEVVDDNVPPVYAPGADSGQDVVIKISNNEKYKNWQKNVYKVILKNPYHEAPTSGMELQFRSVPDENVIILSANNQLTNGLHQITIFSHGYNIVGTKIEVLNPAPTMQIISGMPKAGQEVKFELLGLNYGINNPIYEVVLDGTTLAGNFVDYYVVSNRVIISNTALITEGLHSLTVKADGHHNATYQFLVGENGSNSIGTMKLDAVSSATRGGDSGSGDVDGVSGATGTMVNADVVFKFDMVANAYILNVLQAETAASSKVFEAWNNFEGSRRVGARTKDSKRYADWNTYMNQAMQCKILGEYLDFENFYQSENDTYRGTPFNIKYMLENGRYGDIIDSSEADGKKVEVSVLTAHFNEDVVLGYTDSDWAKAIHTIRIGSTELYKSQYTVSGNTISIHKAAFLSGENLITIAADGYTTYTQVLVLEPSEVQLTLEGTPHLRENVSILLPAKYAKEITGITLNGKALYTESQTGAGASYKIEQNRLVIFAKEFKDTNVQSLGISASGYGARYYKFQLLPENAAIDFTLPSITEVREDENTFTIVFDREHKNWQESVYRIEMGILSTVAPIDTIFNGNQLIINKDMFNRSFTKITLKANGYENLTFEKKAESLITPAFILKQSNTAEKILLSVENSAEIVAYMDKITSVSVNGNEVAFSKDITNGTLEIINSEYSSLSGEIIITVKAHGYNDTAIKVTLEKAEEVENPEVLEPGKVPPTSVFEKVSAYYRVSISGQESTEWINAVGEIYINGSKLIAGRDYQKQSYSSYIQFYDSAFVDSGLQAIVIKSEGYKDVKMQTTIAPLYQAPSAAERTVAVKAGEAVKVKIDSAMIGESSYVLNTVIKNVLLNENPVGYNIVTEASGFMNMGKDYYLIIPVNHLPRTPGEYTVTVQARRYYDLQIKLVVAEEKVGTQAETNQEAVQEPEEANIENPVIESIPNTETTEGVEGLSE</sequence>
<evidence type="ECO:0000259" key="3">
    <source>
        <dbReference type="Pfam" id="PF07550"/>
    </source>
</evidence>
<proteinExistence type="predicted"/>
<feature type="region of interest" description="Disordered" evidence="1">
    <location>
        <begin position="975"/>
        <end position="1013"/>
    </location>
</feature>
<evidence type="ECO:0000256" key="1">
    <source>
        <dbReference type="SAM" id="MobiDB-lite"/>
    </source>
</evidence>